<evidence type="ECO:0000313" key="2">
    <source>
        <dbReference type="EMBL" id="MBC9786514.1"/>
    </source>
</evidence>
<gene>
    <name evidence="2" type="ORF">H1S01_18835</name>
</gene>
<accession>A0ABR7T6X4</accession>
<comment type="caution">
    <text evidence="2">The sequence shown here is derived from an EMBL/GenBank/DDBJ whole genome shotgun (WGS) entry which is preliminary data.</text>
</comment>
<feature type="coiled-coil region" evidence="1">
    <location>
        <begin position="272"/>
        <end position="302"/>
    </location>
</feature>
<name>A0ABR7T6X4_HELCL</name>
<dbReference type="EMBL" id="JACVHF010000043">
    <property type="protein sequence ID" value="MBC9786514.1"/>
    <property type="molecule type" value="Genomic_DNA"/>
</dbReference>
<dbReference type="Proteomes" id="UP000617402">
    <property type="component" value="Unassembled WGS sequence"/>
</dbReference>
<keyword evidence="3" id="KW-1185">Reference proteome</keyword>
<organism evidence="2 3">
    <name type="scientific">Heliobacterium chlorum</name>
    <dbReference type="NCBI Taxonomy" id="2698"/>
    <lineage>
        <taxon>Bacteria</taxon>
        <taxon>Bacillati</taxon>
        <taxon>Bacillota</taxon>
        <taxon>Clostridia</taxon>
        <taxon>Eubacteriales</taxon>
        <taxon>Heliobacteriaceae</taxon>
        <taxon>Heliobacterium</taxon>
    </lineage>
</organism>
<reference evidence="2 3" key="1">
    <citation type="submission" date="2020-07" db="EMBL/GenBank/DDBJ databases">
        <title>Draft whole-genome sequence of Heliobacterium chlorum DSM 3682, type strain.</title>
        <authorList>
            <person name="Kyndt J.A."/>
            <person name="Meyer T.E."/>
            <person name="Imhoff J.F."/>
        </authorList>
    </citation>
    <scope>NUCLEOTIDE SEQUENCE [LARGE SCALE GENOMIC DNA]</scope>
    <source>
        <strain evidence="2 3">DSM 3682</strain>
    </source>
</reference>
<evidence type="ECO:0000313" key="3">
    <source>
        <dbReference type="Proteomes" id="UP000617402"/>
    </source>
</evidence>
<proteinExistence type="predicted"/>
<protein>
    <submittedName>
        <fullName evidence="2">FAD-dependent thymidylate synthase</fullName>
    </submittedName>
</protein>
<sequence length="328" mass="38091">MNHCEKLNVALADSVIPVQKGAKRLPRFTIDLNPICWNERVHLEPERLNDIRQIEHFINENYVEQGFTPIQHGRVIALRATDKGRKSSAFASALYLGKYDDMDNTDRFLNGMVKAGHSYEPIRGETVTFLYIGVSKTVYDHLITYTIRNRRIAGGFRVNKPWGFVIPNEAKDPWLYHRMMEDQLAQCEQLQKEHPEESLQAIRSLYPIGVMMPPFMLDFSEEALVKNVFKQRIWERGAQGETRDVVNSMFEAVRTLDTEKWDTLREYHGPHIEGHNQAMRKLREQRSTLRQLVAKNNNAQADVMDLDVYELLMDTVGKLPKTMWDKAS</sequence>
<keyword evidence="1" id="KW-0175">Coiled coil</keyword>
<evidence type="ECO:0000256" key="1">
    <source>
        <dbReference type="SAM" id="Coils"/>
    </source>
</evidence>